<dbReference type="InterPro" id="IPR002219">
    <property type="entry name" value="PKC_DAG/PE"/>
</dbReference>
<feature type="coiled-coil region" evidence="3">
    <location>
        <begin position="59"/>
        <end position="107"/>
    </location>
</feature>
<dbReference type="InterPro" id="IPR008936">
    <property type="entry name" value="Rho_GTPase_activation_prot"/>
</dbReference>
<dbReference type="GO" id="GO:0030496">
    <property type="term" value="C:midbody"/>
    <property type="evidence" value="ECO:0007669"/>
    <property type="project" value="TreeGrafter"/>
</dbReference>
<feature type="domain" description="Rho-GAP" evidence="6">
    <location>
        <begin position="368"/>
        <end position="614"/>
    </location>
</feature>
<name>A0A0R3T0B0_RODNA</name>
<reference evidence="9" key="1">
    <citation type="submission" date="2017-02" db="UniProtKB">
        <authorList>
            <consortium name="WormBaseParasite"/>
        </authorList>
    </citation>
    <scope>IDENTIFICATION</scope>
</reference>
<keyword evidence="1" id="KW-0479">Metal-binding</keyword>
<dbReference type="GO" id="GO:0032154">
    <property type="term" value="C:cleavage furrow"/>
    <property type="evidence" value="ECO:0007669"/>
    <property type="project" value="TreeGrafter"/>
</dbReference>
<dbReference type="GO" id="GO:0097149">
    <property type="term" value="C:centralspindlin complex"/>
    <property type="evidence" value="ECO:0007669"/>
    <property type="project" value="TreeGrafter"/>
</dbReference>
<dbReference type="Gene3D" id="1.10.555.10">
    <property type="entry name" value="Rho GTPase activation protein"/>
    <property type="match status" value="1"/>
</dbReference>
<feature type="region of interest" description="Disordered" evidence="4">
    <location>
        <begin position="322"/>
        <end position="356"/>
    </location>
</feature>
<dbReference type="InterPro" id="IPR046349">
    <property type="entry name" value="C1-like_sf"/>
</dbReference>
<evidence type="ECO:0000313" key="9">
    <source>
        <dbReference type="WBParaSite" id="HNAJ_0000023301-mRNA-1"/>
    </source>
</evidence>
<keyword evidence="8" id="KW-1185">Reference proteome</keyword>
<sequence length="619" mass="68791">MGRVKHERKISDRKLCSDALANAVSVSSKLLDSADISDTMSKRIFLFYQKNTGKLIKEAKCLQSQKKELIRELFAANEKLEKAEEVNRKLTSEAERLRRNLETIRDVLKDSDIDKVKERLAQLEDNSFLHTPVSNRSRCRVQHSAGSLLDSDNTSSGGSDVENQVPNERLSVRRSARLSKGVDIPYIDSPKTPSRKRPTLDDAEFYHDVSFKKLAIDQTNMEDNGRGSDDSYSVKCRSSAFRTPEPPKQKVFIENRLTRLHDFHPISGLRLGICSCCGKRFAFGRPALRCKICRLIVHVQCQHQLKQRCVPPADLPPFNSPKTPNGAFNSPMTPVTLHRLRSGGGPSPLAPSTPSSTIRRQLYPWHTLSLDALCPANESPRIPAAVILCVNEVASRGFIQLGIYRVPGGEKKVQGVKILFSKFKRILVKNNMQMAVVKIVCMYTGVGSVSEKLKVCVLVNFIPASTLDLLDKFLYSRTTPSLALVEDIHVVCSCLKAFLRLLDEPLVTLRLRPQFVAAGELFNTDPERAKYRAAELIESLPTANRDTLAFLLLHLKDVARSKPCKMGEANLAKVFGLTIVGHSSVEPPLALASSEIQSQQATVRLLIAVPDAVYSTIVG</sequence>
<dbReference type="PROSITE" id="PS50238">
    <property type="entry name" value="RHOGAP"/>
    <property type="match status" value="1"/>
</dbReference>
<evidence type="ECO:0000256" key="4">
    <source>
        <dbReference type="SAM" id="MobiDB-lite"/>
    </source>
</evidence>
<dbReference type="GO" id="GO:0007266">
    <property type="term" value="P:Rho protein signal transduction"/>
    <property type="evidence" value="ECO:0007669"/>
    <property type="project" value="TreeGrafter"/>
</dbReference>
<accession>A0A0R3T0B0</accession>
<dbReference type="Gene3D" id="3.30.60.20">
    <property type="match status" value="1"/>
</dbReference>
<dbReference type="Pfam" id="PF00620">
    <property type="entry name" value="RhoGAP"/>
    <property type="match status" value="1"/>
</dbReference>
<evidence type="ECO:0000313" key="8">
    <source>
        <dbReference type="Proteomes" id="UP000278807"/>
    </source>
</evidence>
<dbReference type="PANTHER" id="PTHR46199:SF3">
    <property type="entry name" value="RAC GTPASE-ACTIVATING PROTEIN 1"/>
    <property type="match status" value="1"/>
</dbReference>
<dbReference type="PANTHER" id="PTHR46199">
    <property type="entry name" value="RAC GTPASE-ACTIVATING PROTEIN 1"/>
    <property type="match status" value="1"/>
</dbReference>
<dbReference type="GO" id="GO:0000281">
    <property type="term" value="P:mitotic cytokinesis"/>
    <property type="evidence" value="ECO:0007669"/>
    <property type="project" value="TreeGrafter"/>
</dbReference>
<dbReference type="GO" id="GO:0005634">
    <property type="term" value="C:nucleus"/>
    <property type="evidence" value="ECO:0007669"/>
    <property type="project" value="TreeGrafter"/>
</dbReference>
<evidence type="ECO:0000256" key="2">
    <source>
        <dbReference type="ARBA" id="ARBA00022833"/>
    </source>
</evidence>
<organism evidence="9">
    <name type="scientific">Rodentolepis nana</name>
    <name type="common">Dwarf tapeworm</name>
    <name type="synonym">Hymenolepis nana</name>
    <dbReference type="NCBI Taxonomy" id="102285"/>
    <lineage>
        <taxon>Eukaryota</taxon>
        <taxon>Metazoa</taxon>
        <taxon>Spiralia</taxon>
        <taxon>Lophotrochozoa</taxon>
        <taxon>Platyhelminthes</taxon>
        <taxon>Cestoda</taxon>
        <taxon>Eucestoda</taxon>
        <taxon>Cyclophyllidea</taxon>
        <taxon>Hymenolepididae</taxon>
        <taxon>Rodentolepis</taxon>
    </lineage>
</organism>
<dbReference type="InterPro" id="IPR000198">
    <property type="entry name" value="RhoGAP_dom"/>
</dbReference>
<evidence type="ECO:0000256" key="3">
    <source>
        <dbReference type="SAM" id="Coils"/>
    </source>
</evidence>
<keyword evidence="3" id="KW-0175">Coiled coil</keyword>
<dbReference type="SUPFAM" id="SSF57889">
    <property type="entry name" value="Cysteine-rich domain"/>
    <property type="match status" value="1"/>
</dbReference>
<dbReference type="PROSITE" id="PS00479">
    <property type="entry name" value="ZF_DAG_PE_1"/>
    <property type="match status" value="1"/>
</dbReference>
<dbReference type="STRING" id="102285.A0A0R3T0B0"/>
<dbReference type="GO" id="GO:0046872">
    <property type="term" value="F:metal ion binding"/>
    <property type="evidence" value="ECO:0007669"/>
    <property type="project" value="UniProtKB-KW"/>
</dbReference>
<evidence type="ECO:0000259" key="5">
    <source>
        <dbReference type="PROSITE" id="PS50081"/>
    </source>
</evidence>
<dbReference type="GO" id="GO:0051256">
    <property type="term" value="P:mitotic spindle midzone assembly"/>
    <property type="evidence" value="ECO:0007669"/>
    <property type="project" value="TreeGrafter"/>
</dbReference>
<dbReference type="SMART" id="SM00109">
    <property type="entry name" value="C1"/>
    <property type="match status" value="1"/>
</dbReference>
<protein>
    <submittedName>
        <fullName evidence="9">Rac GTPase-activating protein 1</fullName>
    </submittedName>
</protein>
<dbReference type="GO" id="GO:0051233">
    <property type="term" value="C:spindle midzone"/>
    <property type="evidence" value="ECO:0007669"/>
    <property type="project" value="TreeGrafter"/>
</dbReference>
<reference evidence="7 8" key="2">
    <citation type="submission" date="2018-11" db="EMBL/GenBank/DDBJ databases">
        <authorList>
            <consortium name="Pathogen Informatics"/>
        </authorList>
    </citation>
    <scope>NUCLEOTIDE SEQUENCE [LARGE SCALE GENOMIC DNA]</scope>
</reference>
<keyword evidence="2" id="KW-0862">Zinc</keyword>
<dbReference type="SUPFAM" id="SSF48350">
    <property type="entry name" value="GTPase activation domain, GAP"/>
    <property type="match status" value="1"/>
</dbReference>
<dbReference type="GO" id="GO:0005096">
    <property type="term" value="F:GTPase activator activity"/>
    <property type="evidence" value="ECO:0007669"/>
    <property type="project" value="TreeGrafter"/>
</dbReference>
<gene>
    <name evidence="7" type="ORF">HNAJ_LOCUS234</name>
</gene>
<dbReference type="Proteomes" id="UP000278807">
    <property type="component" value="Unassembled WGS sequence"/>
</dbReference>
<evidence type="ECO:0000256" key="1">
    <source>
        <dbReference type="ARBA" id="ARBA00022723"/>
    </source>
</evidence>
<evidence type="ECO:0000259" key="6">
    <source>
        <dbReference type="PROSITE" id="PS50238"/>
    </source>
</evidence>
<dbReference type="EMBL" id="UZAE01000050">
    <property type="protein sequence ID" value="VDN96093.1"/>
    <property type="molecule type" value="Genomic_DNA"/>
</dbReference>
<feature type="region of interest" description="Disordered" evidence="4">
    <location>
        <begin position="139"/>
        <end position="169"/>
    </location>
</feature>
<proteinExistence type="predicted"/>
<dbReference type="SMART" id="SM00324">
    <property type="entry name" value="RhoGAP"/>
    <property type="match status" value="1"/>
</dbReference>
<dbReference type="PROSITE" id="PS50081">
    <property type="entry name" value="ZF_DAG_PE_2"/>
    <property type="match status" value="1"/>
</dbReference>
<dbReference type="CDD" id="cd20821">
    <property type="entry name" value="C1_MgcRacGAP"/>
    <property type="match status" value="1"/>
</dbReference>
<feature type="domain" description="Phorbol-ester/DAG-type" evidence="5">
    <location>
        <begin position="260"/>
        <end position="309"/>
    </location>
</feature>
<dbReference type="WBParaSite" id="HNAJ_0000023301-mRNA-1">
    <property type="protein sequence ID" value="HNAJ_0000023301-mRNA-1"/>
    <property type="gene ID" value="HNAJ_0000023301"/>
</dbReference>
<evidence type="ECO:0000313" key="7">
    <source>
        <dbReference type="EMBL" id="VDN96093.1"/>
    </source>
</evidence>
<dbReference type="AlphaFoldDB" id="A0A0R3T0B0"/>
<feature type="compositionally biased region" description="Polar residues" evidence="4">
    <location>
        <begin position="150"/>
        <end position="166"/>
    </location>
</feature>
<feature type="compositionally biased region" description="Polar residues" evidence="4">
    <location>
        <begin position="322"/>
        <end position="333"/>
    </location>
</feature>
<dbReference type="OrthoDB" id="2218807at2759"/>